<proteinExistence type="predicted"/>
<dbReference type="KEGG" id="pdu:PDUR_04600"/>
<accession>A0A089HLU0</accession>
<name>A0A089HLU0_PAEDU</name>
<dbReference type="AlphaFoldDB" id="A0A089HLU0"/>
<evidence type="ECO:0000313" key="1">
    <source>
        <dbReference type="EMBL" id="AIQ11348.1"/>
    </source>
</evidence>
<evidence type="ECO:0000313" key="2">
    <source>
        <dbReference type="Proteomes" id="UP000029409"/>
    </source>
</evidence>
<reference evidence="1 2" key="1">
    <citation type="submission" date="2014-08" db="EMBL/GenBank/DDBJ databases">
        <title>Comparative genomics of the Paenibacillus odorifer group.</title>
        <authorList>
            <person name="den Bakker H.C."/>
            <person name="Tsai Y.-C."/>
            <person name="Martin N."/>
            <person name="Korlach J."/>
            <person name="Wiedmann M."/>
        </authorList>
    </citation>
    <scope>NUCLEOTIDE SEQUENCE [LARGE SCALE GENOMIC DNA]</scope>
    <source>
        <strain evidence="1 2">DSM 1735</strain>
    </source>
</reference>
<protein>
    <submittedName>
        <fullName evidence="1">Uncharacterized protein</fullName>
    </submittedName>
</protein>
<dbReference type="STRING" id="44251.PDUR_04600"/>
<dbReference type="RefSeq" id="WP_042205266.1">
    <property type="nucleotide sequence ID" value="NZ_CP009288.1"/>
</dbReference>
<organism evidence="1 2">
    <name type="scientific">Paenibacillus durus</name>
    <name type="common">Paenibacillus azotofixans</name>
    <dbReference type="NCBI Taxonomy" id="44251"/>
    <lineage>
        <taxon>Bacteria</taxon>
        <taxon>Bacillati</taxon>
        <taxon>Bacillota</taxon>
        <taxon>Bacilli</taxon>
        <taxon>Bacillales</taxon>
        <taxon>Paenibacillaceae</taxon>
        <taxon>Paenibacillus</taxon>
    </lineage>
</organism>
<gene>
    <name evidence="1" type="ORF">PDUR_04600</name>
</gene>
<dbReference type="Proteomes" id="UP000029409">
    <property type="component" value="Chromosome"/>
</dbReference>
<keyword evidence="2" id="KW-1185">Reference proteome</keyword>
<sequence length="136" mass="15739">MDIIEVKMLEKTLTDKSISVSQKQLYFFGSVTTTILSTTIFPRNVDLKEYIKLFEEGASKSIEFKNYLYVSRTLLLSRVLRLISDKNEFLSMNNFIDGHVNFLRKKLSLNSNNVKKINDNKKNSLLSDMMSKGKKD</sequence>
<dbReference type="EMBL" id="CP009288">
    <property type="protein sequence ID" value="AIQ11348.1"/>
    <property type="molecule type" value="Genomic_DNA"/>
</dbReference>